<evidence type="ECO:0000313" key="13">
    <source>
        <dbReference type="Proteomes" id="UP000224740"/>
    </source>
</evidence>
<comment type="pathway">
    <text evidence="2">Cofactor biosynthesis; riboflavin biosynthesis; 5-amino-6-(D-ribitylamino)uracil from GTP: step 2/4.</text>
</comment>
<keyword evidence="11" id="KW-0560">Oxidoreductase</keyword>
<dbReference type="EC" id="1.1.1.193" evidence="7"/>
<sequence length="338" mass="38772">MKIDDKFFMKLAINEAWKYQFLTYPNPSVGCVVVKGDSEILSIEAHKEVGKAHAEVNALKEAFLKYHPNDVLKTLSNSFEIHEYLIKHHNDFFNDCTIYVTLEPCNHVGKTPSCANLLKQLKPKRVVIAHKDMNNQAKDGQKTLEEASIECEVGCMKKEAYDLLYPFLKWNSGTFIFYKMAQTLNGTIDGGKISSNQTLAYVHTLRDRIDLLVIGGNTVRTDRPTLDARYVVGTAPEVLIYSQKTIFDTQIPLFKIPNRKVTISDDLFKLLDYKFVMIEGGYTLLEKLKEKIDFLILLVTPKIRNGLNAQNIIDMDFEIIHENFIGKEKIIYLRRKVK</sequence>
<dbReference type="InterPro" id="IPR016193">
    <property type="entry name" value="Cytidine_deaminase-like"/>
</dbReference>
<dbReference type="EMBL" id="CP032101">
    <property type="protein sequence ID" value="AXX86128.1"/>
    <property type="molecule type" value="Genomic_DNA"/>
</dbReference>
<dbReference type="PROSITE" id="PS51747">
    <property type="entry name" value="CYT_DCMP_DEAMINASES_2"/>
    <property type="match status" value="1"/>
</dbReference>
<comment type="pathway">
    <text evidence="3">Cofactor biosynthesis; riboflavin biosynthesis; 5-amino-6-(D-ribitylamino)uracil from GTP: step 3/4.</text>
</comment>
<dbReference type="KEGG" id="amar:AMRN_0358"/>
<dbReference type="CDD" id="cd01284">
    <property type="entry name" value="Riboflavin_deaminase-reductase"/>
    <property type="match status" value="1"/>
</dbReference>
<dbReference type="RefSeq" id="WP_099310714.1">
    <property type="nucleotide sequence ID" value="NZ_CP032101.1"/>
</dbReference>
<dbReference type="InterPro" id="IPR002125">
    <property type="entry name" value="CMP_dCMP_dom"/>
</dbReference>
<dbReference type="InterPro" id="IPR002734">
    <property type="entry name" value="RibDG_C"/>
</dbReference>
<reference evidence="12" key="2">
    <citation type="submission" date="2017-09" db="EMBL/GenBank/DDBJ databases">
        <authorList>
            <person name="Perez-Cataluna A."/>
            <person name="Figueras M.J."/>
            <person name="Salas-Masso N."/>
        </authorList>
    </citation>
    <scope>NUCLEOTIDE SEQUENCE</scope>
    <source>
        <strain evidence="12">CECT 7727</strain>
    </source>
</reference>
<gene>
    <name evidence="11" type="primary">ribD</name>
    <name evidence="11" type="ORF">AMRN_0358</name>
    <name evidence="12" type="ORF">CPH92_05350</name>
</gene>
<reference evidence="13" key="1">
    <citation type="submission" date="2017-09" db="EMBL/GenBank/DDBJ databases">
        <title>Arcobacter canalis sp. nov., a new species isolated from a water canal contaminated with urban sewage.</title>
        <authorList>
            <person name="Perez-Cataluna A."/>
            <person name="Salas-Masso N."/>
            <person name="Figueras M.J."/>
        </authorList>
    </citation>
    <scope>NUCLEOTIDE SEQUENCE [LARGE SCALE GENOMIC DNA]</scope>
    <source>
        <strain evidence="13">CECT 7727</strain>
    </source>
</reference>
<dbReference type="GO" id="GO:0008835">
    <property type="term" value="F:diaminohydroxyphosphoribosylaminopyrimidine deaminase activity"/>
    <property type="evidence" value="ECO:0007669"/>
    <property type="project" value="UniProtKB-EC"/>
</dbReference>
<dbReference type="Pfam" id="PF00383">
    <property type="entry name" value="dCMP_cyt_deam_1"/>
    <property type="match status" value="1"/>
</dbReference>
<dbReference type="SUPFAM" id="SSF53597">
    <property type="entry name" value="Dihydrofolate reductase-like"/>
    <property type="match status" value="1"/>
</dbReference>
<evidence type="ECO:0000256" key="8">
    <source>
        <dbReference type="ARBA" id="ARBA00019930"/>
    </source>
</evidence>
<dbReference type="PANTHER" id="PTHR11079:SF162">
    <property type="entry name" value="RIBOFLAVIN BIOSYNTHESIS PROTEIN PYRD, CHLOROPLASTIC"/>
    <property type="match status" value="1"/>
</dbReference>
<dbReference type="PANTHER" id="PTHR11079">
    <property type="entry name" value="CYTOSINE DEAMINASE FAMILY MEMBER"/>
    <property type="match status" value="1"/>
</dbReference>
<evidence type="ECO:0000256" key="3">
    <source>
        <dbReference type="ARBA" id="ARBA00004910"/>
    </source>
</evidence>
<reference evidence="11 14" key="3">
    <citation type="submission" date="2018-08" db="EMBL/GenBank/DDBJ databases">
        <title>Complete genome of the Arcobacter marinus type strain JCM 15502.</title>
        <authorList>
            <person name="Miller W.G."/>
            <person name="Yee E."/>
            <person name="Huynh S."/>
            <person name="Parker C.T."/>
        </authorList>
    </citation>
    <scope>NUCLEOTIDE SEQUENCE [LARGE SCALE GENOMIC DNA]</scope>
    <source>
        <strain evidence="11 14">JCM 15502</strain>
    </source>
</reference>
<dbReference type="EC" id="3.5.4.26" evidence="6"/>
<organism evidence="11 14">
    <name type="scientific">Malaciobacter marinus</name>
    <dbReference type="NCBI Taxonomy" id="505249"/>
    <lineage>
        <taxon>Bacteria</taxon>
        <taxon>Pseudomonadati</taxon>
        <taxon>Campylobacterota</taxon>
        <taxon>Epsilonproteobacteria</taxon>
        <taxon>Campylobacterales</taxon>
        <taxon>Arcobacteraceae</taxon>
        <taxon>Malaciobacter</taxon>
    </lineage>
</organism>
<dbReference type="Gene3D" id="3.40.140.10">
    <property type="entry name" value="Cytidine Deaminase, domain 2"/>
    <property type="match status" value="1"/>
</dbReference>
<dbReference type="GO" id="GO:0009231">
    <property type="term" value="P:riboflavin biosynthetic process"/>
    <property type="evidence" value="ECO:0007669"/>
    <property type="project" value="UniProtKB-UniPathway"/>
</dbReference>
<dbReference type="Gene3D" id="3.40.430.10">
    <property type="entry name" value="Dihydrofolate Reductase, subunit A"/>
    <property type="match status" value="1"/>
</dbReference>
<evidence type="ECO:0000256" key="4">
    <source>
        <dbReference type="ARBA" id="ARBA00005259"/>
    </source>
</evidence>
<protein>
    <recommendedName>
        <fullName evidence="8">Riboflavin biosynthesis protein RibD</fullName>
        <ecNumber evidence="7">1.1.1.193</ecNumber>
        <ecNumber evidence="6">3.5.4.26</ecNumber>
    </recommendedName>
</protein>
<dbReference type="InterPro" id="IPR024072">
    <property type="entry name" value="DHFR-like_dom_sf"/>
</dbReference>
<dbReference type="SUPFAM" id="SSF53927">
    <property type="entry name" value="Cytidine deaminase-like"/>
    <property type="match status" value="1"/>
</dbReference>
<accession>A0A347THQ0</accession>
<dbReference type="Proteomes" id="UP000264693">
    <property type="component" value="Chromosome"/>
</dbReference>
<evidence type="ECO:0000313" key="14">
    <source>
        <dbReference type="Proteomes" id="UP000264693"/>
    </source>
</evidence>
<dbReference type="AlphaFoldDB" id="A0A347THQ0"/>
<evidence type="ECO:0000256" key="2">
    <source>
        <dbReference type="ARBA" id="ARBA00004882"/>
    </source>
</evidence>
<proteinExistence type="inferred from homology"/>
<evidence type="ECO:0000256" key="5">
    <source>
        <dbReference type="ARBA" id="ARBA00007417"/>
    </source>
</evidence>
<evidence type="ECO:0000313" key="12">
    <source>
        <dbReference type="EMBL" id="PHO15696.1"/>
    </source>
</evidence>
<evidence type="ECO:0000313" key="11">
    <source>
        <dbReference type="EMBL" id="AXX86128.1"/>
    </source>
</evidence>
<comment type="function">
    <text evidence="1">Converts 2,5-diamino-6-(ribosylamino)-4(3h)-pyrimidinone 5'-phosphate into 5-amino-6-(ribosylamino)-2,4(1h,3h)-pyrimidinedione 5'-phosphate.</text>
</comment>
<dbReference type="NCBIfam" id="TIGR00326">
    <property type="entry name" value="eubact_ribD"/>
    <property type="match status" value="1"/>
</dbReference>
<evidence type="ECO:0000256" key="6">
    <source>
        <dbReference type="ARBA" id="ARBA00012766"/>
    </source>
</evidence>
<comment type="similarity">
    <text evidence="5">In the C-terminal section; belongs to the HTP reductase family.</text>
</comment>
<evidence type="ECO:0000256" key="9">
    <source>
        <dbReference type="ARBA" id="ARBA00023268"/>
    </source>
</evidence>
<dbReference type="GO" id="GO:0008703">
    <property type="term" value="F:5-amino-6-(5-phosphoribosylamino)uracil reductase activity"/>
    <property type="evidence" value="ECO:0007669"/>
    <property type="project" value="UniProtKB-EC"/>
</dbReference>
<keyword evidence="13" id="KW-1185">Reference proteome</keyword>
<keyword evidence="9" id="KW-0511">Multifunctional enzyme</keyword>
<keyword evidence="11" id="KW-0378">Hydrolase</keyword>
<feature type="domain" description="CMP/dCMP-type deaminase" evidence="10">
    <location>
        <begin position="3"/>
        <end position="151"/>
    </location>
</feature>
<evidence type="ECO:0000256" key="7">
    <source>
        <dbReference type="ARBA" id="ARBA00013173"/>
    </source>
</evidence>
<evidence type="ECO:0000256" key="1">
    <source>
        <dbReference type="ARBA" id="ARBA00002151"/>
    </source>
</evidence>
<dbReference type="UniPathway" id="UPA00275">
    <property type="reaction ID" value="UER00401"/>
</dbReference>
<name>A0A347THQ0_9BACT</name>
<dbReference type="InterPro" id="IPR004794">
    <property type="entry name" value="Eubact_RibD"/>
</dbReference>
<evidence type="ECO:0000259" key="10">
    <source>
        <dbReference type="PROSITE" id="PS51747"/>
    </source>
</evidence>
<dbReference type="Proteomes" id="UP000224740">
    <property type="component" value="Unassembled WGS sequence"/>
</dbReference>
<dbReference type="Pfam" id="PF01872">
    <property type="entry name" value="RibD_C"/>
    <property type="match status" value="1"/>
</dbReference>
<comment type="similarity">
    <text evidence="4">In the N-terminal section; belongs to the cytidine and deoxycytidylate deaminase family.</text>
</comment>
<dbReference type="EMBL" id="NXAO01000021">
    <property type="protein sequence ID" value="PHO15696.1"/>
    <property type="molecule type" value="Genomic_DNA"/>
</dbReference>